<dbReference type="EMBL" id="AMZH03005726">
    <property type="protein sequence ID" value="RRT65700.1"/>
    <property type="molecule type" value="Genomic_DNA"/>
</dbReference>
<gene>
    <name evidence="1" type="ORF">B296_00032997</name>
</gene>
<evidence type="ECO:0000313" key="2">
    <source>
        <dbReference type="Proteomes" id="UP000287651"/>
    </source>
</evidence>
<evidence type="ECO:0000313" key="1">
    <source>
        <dbReference type="EMBL" id="RRT65700.1"/>
    </source>
</evidence>
<sequence length="74" mass="8058">MPGVQWELAKGDLELAGNALGGSPEDDQDLSKVRRRLLGRSSGNYLKNIEVLKQVVERGEEATTSLEGLSYPKS</sequence>
<dbReference type="Proteomes" id="UP000287651">
    <property type="component" value="Unassembled WGS sequence"/>
</dbReference>
<protein>
    <submittedName>
        <fullName evidence="1">Uncharacterized protein</fullName>
    </submittedName>
</protein>
<proteinExistence type="predicted"/>
<comment type="caution">
    <text evidence="1">The sequence shown here is derived from an EMBL/GenBank/DDBJ whole genome shotgun (WGS) entry which is preliminary data.</text>
</comment>
<reference evidence="1 2" key="1">
    <citation type="journal article" date="2014" name="Agronomy (Basel)">
        <title>A Draft Genome Sequence for Ensete ventricosum, the Drought-Tolerant Tree Against Hunger.</title>
        <authorList>
            <person name="Harrison J."/>
            <person name="Moore K.A."/>
            <person name="Paszkiewicz K."/>
            <person name="Jones T."/>
            <person name="Grant M."/>
            <person name="Ambacheew D."/>
            <person name="Muzemil S."/>
            <person name="Studholme D.J."/>
        </authorList>
    </citation>
    <scope>NUCLEOTIDE SEQUENCE [LARGE SCALE GENOMIC DNA]</scope>
</reference>
<dbReference type="AlphaFoldDB" id="A0A426ZP30"/>
<name>A0A426ZP30_ENSVE</name>
<organism evidence="1 2">
    <name type="scientific">Ensete ventricosum</name>
    <name type="common">Abyssinian banana</name>
    <name type="synonym">Musa ensete</name>
    <dbReference type="NCBI Taxonomy" id="4639"/>
    <lineage>
        <taxon>Eukaryota</taxon>
        <taxon>Viridiplantae</taxon>
        <taxon>Streptophyta</taxon>
        <taxon>Embryophyta</taxon>
        <taxon>Tracheophyta</taxon>
        <taxon>Spermatophyta</taxon>
        <taxon>Magnoliopsida</taxon>
        <taxon>Liliopsida</taxon>
        <taxon>Zingiberales</taxon>
        <taxon>Musaceae</taxon>
        <taxon>Ensete</taxon>
    </lineage>
</organism>
<accession>A0A426ZP30</accession>